<organism evidence="1 2">
    <name type="scientific">Sphingobacterium paludis</name>
    <dbReference type="NCBI Taxonomy" id="1476465"/>
    <lineage>
        <taxon>Bacteria</taxon>
        <taxon>Pseudomonadati</taxon>
        <taxon>Bacteroidota</taxon>
        <taxon>Sphingobacteriia</taxon>
        <taxon>Sphingobacteriales</taxon>
        <taxon>Sphingobacteriaceae</taxon>
        <taxon>Sphingobacterium</taxon>
    </lineage>
</organism>
<protein>
    <submittedName>
        <fullName evidence="1">Uncharacterized protein</fullName>
    </submittedName>
</protein>
<dbReference type="Proteomes" id="UP000294752">
    <property type="component" value="Unassembled WGS sequence"/>
</dbReference>
<accession>A0A4R7DB04</accession>
<name>A0A4R7DB04_9SPHI</name>
<sequence>MEQVTVTTERGIEKTTKLKNGDELLEIAALESIDQLENQSIAYYINHEAVDQQAYRARLREG</sequence>
<gene>
    <name evidence="1" type="ORF">B0I21_101493</name>
</gene>
<dbReference type="EMBL" id="SNZV01000001">
    <property type="protein sequence ID" value="TDS17622.1"/>
    <property type="molecule type" value="Genomic_DNA"/>
</dbReference>
<dbReference type="OrthoDB" id="9866222at2"/>
<evidence type="ECO:0000313" key="1">
    <source>
        <dbReference type="EMBL" id="TDS17622.1"/>
    </source>
</evidence>
<dbReference type="AlphaFoldDB" id="A0A4R7DB04"/>
<keyword evidence="2" id="KW-1185">Reference proteome</keyword>
<evidence type="ECO:0000313" key="2">
    <source>
        <dbReference type="Proteomes" id="UP000294752"/>
    </source>
</evidence>
<comment type="caution">
    <text evidence="1">The sequence shown here is derived from an EMBL/GenBank/DDBJ whole genome shotgun (WGS) entry which is preliminary data.</text>
</comment>
<dbReference type="RefSeq" id="WP_133638718.1">
    <property type="nucleotide sequence ID" value="NZ_SNZV01000001.1"/>
</dbReference>
<reference evidence="1 2" key="1">
    <citation type="submission" date="2019-03" db="EMBL/GenBank/DDBJ databases">
        <title>Genomic Encyclopedia of Type Strains, Phase III (KMG-III): the genomes of soil and plant-associated and newly described type strains.</title>
        <authorList>
            <person name="Whitman W."/>
        </authorList>
    </citation>
    <scope>NUCLEOTIDE SEQUENCE [LARGE SCALE GENOMIC DNA]</scope>
    <source>
        <strain evidence="1 2">CGMCC 1.12801</strain>
    </source>
</reference>
<proteinExistence type="predicted"/>